<evidence type="ECO:0000313" key="1">
    <source>
        <dbReference type="EMBL" id="GJH22249.1"/>
    </source>
</evidence>
<dbReference type="Proteomes" id="UP001055013">
    <property type="component" value="Unassembled WGS sequence"/>
</dbReference>
<keyword evidence="2" id="KW-1185">Reference proteome</keyword>
<organism evidence="1 2">
    <name type="scientific">Caballeronia novacaledonica</name>
    <dbReference type="NCBI Taxonomy" id="1544861"/>
    <lineage>
        <taxon>Bacteria</taxon>
        <taxon>Pseudomonadati</taxon>
        <taxon>Pseudomonadota</taxon>
        <taxon>Betaproteobacteria</taxon>
        <taxon>Burkholderiales</taxon>
        <taxon>Burkholderiaceae</taxon>
        <taxon>Caballeronia</taxon>
    </lineage>
</organism>
<sequence length="724" mass="79502">MSSLAWTDPQPNVRQLESRLSTSWLKVSIALSSQHWVRFDCCGNEGESVSFPIEASDTFPLSFTTGDKRMSGLSRKEIACAVLTLACCIGVGNAAPNPATDATRKANQAIADYLPFSNTQDFDDARHGFIADLPNPVVKGSAGNTVIDLSQYDFLKQSGPAPASVNPSLWRQSQLLAIRGLFKVVDGIYQVRNIDLANMTFIRGKTGWVVIDPLTSTETAKAALDLINSKVENLPVSAVIFTHSHVDHFAGIRAIVDEKDARAGKVPVIAPDGFMEEAVSENVFAGNVMSRRASYMYGNLLPKDPEGNVGGGLGLTTAAGTITLFEPTKIIDKTGEKLTVDGIDVVFQMAPGTEAPAEMLFYFPQFKAICLAEDANHTLHNILTLRGAKVRSAQKWSSTLDQTIDLWGGDATVSFGSHHWPQWGNGRVVEHLEKQRDLYKYINDQTLRMANQGLTMNEIAEQFVLPDSLAKEFYNRGYYGDLKHNVRATYQLYLGFWDGNPADFNPLPPVEEAKRYVEMVGADKMIATAKAAYAKGDYRWAATVANKVVFAQPKNQAARNIEADALEQLGYQAESGPARNFYLSGAQELRGGVKKMATPNTSSPDIIRGMTTDMFLDFLAIHLNGPRVGDKSYVYNLKFPDINAQYVLTVKNGVMNYSKDKQLDKVDGTVTLNRSTLDDIALGKLKLGNLTDSGDVTIDGDKAKFKDMLGNFDKFDFWFTIAEP</sequence>
<gene>
    <name evidence="1" type="ORF">CBA19CS22_36925</name>
</gene>
<proteinExistence type="predicted"/>
<protein>
    <submittedName>
        <fullName evidence="1">MBL fold metallo-hydrolase</fullName>
    </submittedName>
</protein>
<evidence type="ECO:0000313" key="2">
    <source>
        <dbReference type="Proteomes" id="UP001055013"/>
    </source>
</evidence>
<name>A0ACB5R5E0_9BURK</name>
<dbReference type="EMBL" id="BPUR01000038">
    <property type="protein sequence ID" value="GJH22249.1"/>
    <property type="molecule type" value="Genomic_DNA"/>
</dbReference>
<accession>A0ACB5R5E0</accession>
<comment type="caution">
    <text evidence="1">The sequence shown here is derived from an EMBL/GenBank/DDBJ whole genome shotgun (WGS) entry which is preliminary data.</text>
</comment>
<reference evidence="1" key="1">
    <citation type="submission" date="2021-09" db="EMBL/GenBank/DDBJ databases">
        <title>Isolation and characterization of 3-chlorobenzoate degrading bacteria from soils in Shizuoka.</title>
        <authorList>
            <person name="Ifat A."/>
            <person name="Ogawa N."/>
            <person name="Kimbara K."/>
            <person name="Moriuchi R."/>
            <person name="Dohra H."/>
            <person name="Shintani M."/>
        </authorList>
    </citation>
    <scope>NUCLEOTIDE SEQUENCE</scope>
    <source>
        <strain evidence="1">19CS2-2</strain>
    </source>
</reference>